<dbReference type="InterPro" id="IPR017642">
    <property type="entry name" value="DNA_S_mod_DndB"/>
</dbReference>
<proteinExistence type="predicted"/>
<evidence type="ECO:0008006" key="3">
    <source>
        <dbReference type="Google" id="ProtNLM"/>
    </source>
</evidence>
<accession>A0ABN8JM95</accession>
<dbReference type="Pfam" id="PF14072">
    <property type="entry name" value="DndB"/>
    <property type="match status" value="1"/>
</dbReference>
<keyword evidence="2" id="KW-1185">Reference proteome</keyword>
<name>A0ABN8JM95_9HYPH</name>
<comment type="caution">
    <text evidence="1">The sequence shown here is derived from an EMBL/GenBank/DDBJ whole genome shotgun (WGS) entry which is preliminary data.</text>
</comment>
<evidence type="ECO:0000313" key="1">
    <source>
        <dbReference type="EMBL" id="CAH2398628.1"/>
    </source>
</evidence>
<reference evidence="1" key="1">
    <citation type="submission" date="2022-03" db="EMBL/GenBank/DDBJ databases">
        <authorList>
            <person name="Brunel B."/>
        </authorList>
    </citation>
    <scope>NUCLEOTIDE SEQUENCE</scope>
    <source>
        <strain evidence="1">STM4922sample</strain>
    </source>
</reference>
<sequence>MIPSQNGLPAPLGTLDDILEAGDTSEKPMKVFIGHNLGNRTFLMQMPMHEFFAMSEVANDAGRDGDTVAQRKLDPVHAHKLAIYILKGLVSAAIERREILKKESSAPLLDMMRRLGKQPYMAVQPLVVNIRNCNPRGADIRGDRMVDQRTEETAAFKVFLAQRHVLWVIDGQHRRKAMQIVFDFLEQVRATRQYPKKGNLLGFSDGDALNADDAKVWEECFEVARTYCTILIEVHLGLTPDEERQLFHDLNRLGKKVDTNLALQFDNSNPVNLFIKERLIDALGLQVIENDVKAWEDDEGGLPRKDVVGVNAILFLNRTNISGANPSMVEGKTDLAYRFWTAIQAIPGFGEERAREKTVAAQPVVLKALAKLVFDFSFSNRKPTDGDELTDVLLTRLTDVDFSHTNPMWQYYTLTPEERMRNGLDGLEAYLPSEESGNRDLGSHQLGFMRFGAKHNDIYPILGDMIRWRLELPPRRSAEARIALAAA</sequence>
<organism evidence="1 2">
    <name type="scientific">Mesorhizobium ventifaucium</name>
    <dbReference type="NCBI Taxonomy" id="666020"/>
    <lineage>
        <taxon>Bacteria</taxon>
        <taxon>Pseudomonadati</taxon>
        <taxon>Pseudomonadota</taxon>
        <taxon>Alphaproteobacteria</taxon>
        <taxon>Hyphomicrobiales</taxon>
        <taxon>Phyllobacteriaceae</taxon>
        <taxon>Mesorhizobium</taxon>
    </lineage>
</organism>
<evidence type="ECO:0000313" key="2">
    <source>
        <dbReference type="Proteomes" id="UP001152604"/>
    </source>
</evidence>
<gene>
    <name evidence="1" type="ORF">MES4922_20200</name>
</gene>
<dbReference type="Proteomes" id="UP001152604">
    <property type="component" value="Unassembled WGS sequence"/>
</dbReference>
<dbReference type="EMBL" id="CAKXZS010000012">
    <property type="protein sequence ID" value="CAH2398628.1"/>
    <property type="molecule type" value="Genomic_DNA"/>
</dbReference>
<protein>
    <recommendedName>
        <fullName evidence="3">DGQHR domain-containing protein</fullName>
    </recommendedName>
</protein>